<sequence>MGFYEDIAEALDRDGIEARVNDSTLFVPITSELEMQFVAIDAPIPAANVYVAVADVTEDDEEFEAALVGAVFSVEDAVEQVAKHVVTDQIVTVLRDILEGTDDRISDLEFTQDHAEPLRVRAEIGDTSELVVTLTTEDNVPAASVEFVTFGDDFEDLLDQVIAEVWGEEADDEGEPLDPDRQQAFNALVQEVAQATQEVLELGTFTDFDTLFDVLAVAQSQARDWEEQLVPLDDGWEEMWDEDWDDDEDEDDDDLADVVIEVVPADDDDDEDDGDDDLDGDDSDDDGDDDAAATRGSTAGR</sequence>
<feature type="region of interest" description="Disordered" evidence="1">
    <location>
        <begin position="261"/>
        <end position="301"/>
    </location>
</feature>
<evidence type="ECO:0000313" key="3">
    <source>
        <dbReference type="Proteomes" id="UP000276526"/>
    </source>
</evidence>
<reference evidence="2 3" key="1">
    <citation type="submission" date="2018-01" db="EMBL/GenBank/DDBJ databases">
        <title>Twenty Corynebacterium bovis Genomes.</title>
        <authorList>
            <person name="Gulvik C.A."/>
        </authorList>
    </citation>
    <scope>NUCLEOTIDE SEQUENCE [LARGE SCALE GENOMIC DNA]</scope>
    <source>
        <strain evidence="2 3">F6900</strain>
    </source>
</reference>
<accession>A0A3R8PII4</accession>
<evidence type="ECO:0000256" key="1">
    <source>
        <dbReference type="SAM" id="MobiDB-lite"/>
    </source>
</evidence>
<proteinExistence type="predicted"/>
<feature type="compositionally biased region" description="Acidic residues" evidence="1">
    <location>
        <begin position="264"/>
        <end position="291"/>
    </location>
</feature>
<name>A0A3R8PII4_9CORY</name>
<organism evidence="2 3">
    <name type="scientific">Corynebacterium bovis</name>
    <dbReference type="NCBI Taxonomy" id="36808"/>
    <lineage>
        <taxon>Bacteria</taxon>
        <taxon>Bacillati</taxon>
        <taxon>Actinomycetota</taxon>
        <taxon>Actinomycetes</taxon>
        <taxon>Mycobacteriales</taxon>
        <taxon>Corynebacteriaceae</taxon>
        <taxon>Corynebacterium</taxon>
    </lineage>
</organism>
<evidence type="ECO:0000313" key="2">
    <source>
        <dbReference type="EMBL" id="RRO87196.1"/>
    </source>
</evidence>
<dbReference type="Proteomes" id="UP000276526">
    <property type="component" value="Unassembled WGS sequence"/>
</dbReference>
<gene>
    <name evidence="2" type="ORF">CXF48_03190</name>
</gene>
<dbReference type="AlphaFoldDB" id="A0A3R8PII4"/>
<dbReference type="RefSeq" id="WP_125173027.1">
    <property type="nucleotide sequence ID" value="NZ_JAPJOD010000006.1"/>
</dbReference>
<comment type="caution">
    <text evidence="2">The sequence shown here is derived from an EMBL/GenBank/DDBJ whole genome shotgun (WGS) entry which is preliminary data.</text>
</comment>
<dbReference type="EMBL" id="PQNK01000004">
    <property type="protein sequence ID" value="RRO87196.1"/>
    <property type="molecule type" value="Genomic_DNA"/>
</dbReference>
<protein>
    <submittedName>
        <fullName evidence="2">Uncharacterized protein</fullName>
    </submittedName>
</protein>